<dbReference type="Gene3D" id="6.10.250.3100">
    <property type="match status" value="1"/>
</dbReference>
<dbReference type="STRING" id="316056.RPC_4219"/>
<dbReference type="Gene3D" id="6.20.50.110">
    <property type="entry name" value="Methyltransferase, zinc-binding domain"/>
    <property type="match status" value="1"/>
</dbReference>
<dbReference type="InterPro" id="IPR038576">
    <property type="entry name" value="Methyltransf_Zn-bd_dom_put_sf"/>
</dbReference>
<dbReference type="EMBL" id="CP000301">
    <property type="protein sequence ID" value="ABD89743.1"/>
    <property type="molecule type" value="Genomic_DNA"/>
</dbReference>
<dbReference type="Pfam" id="PF08421">
    <property type="entry name" value="Methyltransf_13"/>
    <property type="match status" value="1"/>
</dbReference>
<dbReference type="RefSeq" id="WP_011474624.1">
    <property type="nucleotide sequence ID" value="NC_007925.1"/>
</dbReference>
<evidence type="ECO:0000259" key="1">
    <source>
        <dbReference type="Pfam" id="PF08421"/>
    </source>
</evidence>
<dbReference type="eggNOG" id="COG2227">
    <property type="taxonomic scope" value="Bacteria"/>
</dbReference>
<keyword evidence="3" id="KW-0808">Transferase</keyword>
<feature type="domain" description="Methyltransferase putative zinc binding" evidence="1">
    <location>
        <begin position="7"/>
        <end position="68"/>
    </location>
</feature>
<sequence>MTSKRLCRHCSSPLDILVADLGSTPISNDYLSAEAVDGGEPYYPLRTYVCENCRLVQLQNFFRSDELFRADYAYFSSYSTSWLAHAERYAQQMQQRFAIDGSKLVVEIASNDGYLLQYFQKAGIPVLGIEPSASVAKVARDERNISTLVKFFGSATATELVDSGTRADLTTANNVLAHVPDINDFVRGFAILLADNGVATFEFPHLLQMFQHNQFDTIYHEHFSYLSLLACERIFESQGLRVFDVEELPTHGGSLRLFACRKDAEHKPQPGLAAVRAREADMGLQTNAPYLGFAERVRETKRALLSLLIDLKRQGKRIAAYGAPAKGNTLLNYCGIGADMIDFTVDRSPHKQGMFLPGTRLPILAPEAIAEAKPDYIVVLPWNLEAEIVEQMASVRAWGGKFIIPIPLPRIV</sequence>
<organism evidence="3">
    <name type="scientific">Rhodopseudomonas palustris (strain BisB18)</name>
    <dbReference type="NCBI Taxonomy" id="316056"/>
    <lineage>
        <taxon>Bacteria</taxon>
        <taxon>Pseudomonadati</taxon>
        <taxon>Pseudomonadota</taxon>
        <taxon>Alphaproteobacteria</taxon>
        <taxon>Hyphomicrobiales</taxon>
        <taxon>Nitrobacteraceae</taxon>
        <taxon>Rhodopseudomonas</taxon>
    </lineage>
</organism>
<dbReference type="Pfam" id="PF13489">
    <property type="entry name" value="Methyltransf_23"/>
    <property type="match status" value="1"/>
</dbReference>
<reference evidence="3" key="1">
    <citation type="submission" date="2006-03" db="EMBL/GenBank/DDBJ databases">
        <title>Complete sequence of Rhodopseudomonas palustris BisB18.</title>
        <authorList>
            <consortium name="US DOE Joint Genome Institute"/>
            <person name="Copeland A."/>
            <person name="Lucas S."/>
            <person name="Lapidus A."/>
            <person name="Barry K."/>
            <person name="Detter J.C."/>
            <person name="Glavina del Rio T."/>
            <person name="Hammon N."/>
            <person name="Israni S."/>
            <person name="Dalin E."/>
            <person name="Tice H."/>
            <person name="Pitluck S."/>
            <person name="Chain P."/>
            <person name="Malfatti S."/>
            <person name="Shin M."/>
            <person name="Vergez L."/>
            <person name="Schmutz J."/>
            <person name="Larimer F."/>
            <person name="Land M."/>
            <person name="Hauser L."/>
            <person name="Pelletier D.A."/>
            <person name="Kyrpides N."/>
            <person name="Anderson I."/>
            <person name="Oda Y."/>
            <person name="Harwood C.S."/>
            <person name="Richardson P."/>
        </authorList>
    </citation>
    <scope>NUCLEOTIDE SEQUENCE [LARGE SCALE GENOMIC DNA]</scope>
    <source>
        <strain evidence="3">BisB18</strain>
    </source>
</reference>
<dbReference type="HOGENOM" id="CLU_038800_1_0_5"/>
<accession>Q20YP3</accession>
<dbReference type="OrthoDB" id="9815644at2"/>
<dbReference type="Gene3D" id="3.40.50.150">
    <property type="entry name" value="Vaccinia Virus protein VP39"/>
    <property type="match status" value="1"/>
</dbReference>
<dbReference type="PANTHER" id="PTHR43861:SF5">
    <property type="entry name" value="BLL5978 PROTEIN"/>
    <property type="match status" value="1"/>
</dbReference>
<dbReference type="InterPro" id="IPR013630">
    <property type="entry name" value="Methyltransf_Zn-bd_dom_put"/>
</dbReference>
<dbReference type="AlphaFoldDB" id="Q20YP3"/>
<dbReference type="Gene3D" id="3.40.50.720">
    <property type="entry name" value="NAD(P)-binding Rossmann-like Domain"/>
    <property type="match status" value="1"/>
</dbReference>
<dbReference type="PANTHER" id="PTHR43861">
    <property type="entry name" value="TRANS-ACONITATE 2-METHYLTRANSFERASE-RELATED"/>
    <property type="match status" value="1"/>
</dbReference>
<dbReference type="InterPro" id="IPR013691">
    <property type="entry name" value="MeTrfase_14"/>
</dbReference>
<gene>
    <name evidence="3" type="ordered locus">RPC_4219</name>
</gene>
<dbReference type="SUPFAM" id="SSF53335">
    <property type="entry name" value="S-adenosyl-L-methionine-dependent methyltransferases"/>
    <property type="match status" value="1"/>
</dbReference>
<keyword evidence="3" id="KW-0489">Methyltransferase</keyword>
<evidence type="ECO:0000313" key="3">
    <source>
        <dbReference type="EMBL" id="ABD89743.1"/>
    </source>
</evidence>
<dbReference type="InterPro" id="IPR029063">
    <property type="entry name" value="SAM-dependent_MTases_sf"/>
</dbReference>
<dbReference type="KEGG" id="rpc:RPC_4219"/>
<dbReference type="GO" id="GO:0032259">
    <property type="term" value="P:methylation"/>
    <property type="evidence" value="ECO:0007669"/>
    <property type="project" value="UniProtKB-KW"/>
</dbReference>
<dbReference type="Pfam" id="PF08484">
    <property type="entry name" value="Methyltransf_14"/>
    <property type="match status" value="1"/>
</dbReference>
<proteinExistence type="predicted"/>
<dbReference type="GO" id="GO:0008168">
    <property type="term" value="F:methyltransferase activity"/>
    <property type="evidence" value="ECO:0007669"/>
    <property type="project" value="UniProtKB-KW"/>
</dbReference>
<name>Q20YP3_RHOPB</name>
<evidence type="ECO:0000259" key="2">
    <source>
        <dbReference type="Pfam" id="PF08484"/>
    </source>
</evidence>
<protein>
    <submittedName>
        <fullName evidence="3">Methyltransferase type 12</fullName>
    </submittedName>
</protein>
<feature type="domain" description="C-methyltransferase" evidence="2">
    <location>
        <begin position="249"/>
        <end position="407"/>
    </location>
</feature>